<dbReference type="KEGG" id="dko:I596_158"/>
<dbReference type="PANTHER" id="PTHR43806">
    <property type="entry name" value="PEPTIDASE S8"/>
    <property type="match status" value="1"/>
</dbReference>
<gene>
    <name evidence="8" type="ORF">I596_158</name>
</gene>
<organism evidence="8 9">
    <name type="scientific">Dokdonella koreensis DS-123</name>
    <dbReference type="NCBI Taxonomy" id="1300342"/>
    <lineage>
        <taxon>Bacteria</taxon>
        <taxon>Pseudomonadati</taxon>
        <taxon>Pseudomonadota</taxon>
        <taxon>Gammaproteobacteria</taxon>
        <taxon>Lysobacterales</taxon>
        <taxon>Rhodanobacteraceae</taxon>
        <taxon>Dokdonella</taxon>
    </lineage>
</organism>
<feature type="signal peptide" evidence="6">
    <location>
        <begin position="1"/>
        <end position="24"/>
    </location>
</feature>
<dbReference type="InterPro" id="IPR036852">
    <property type="entry name" value="Peptidase_S8/S53_dom_sf"/>
</dbReference>
<evidence type="ECO:0000313" key="9">
    <source>
        <dbReference type="Proteomes" id="UP000076830"/>
    </source>
</evidence>
<dbReference type="GO" id="GO:0006508">
    <property type="term" value="P:proteolysis"/>
    <property type="evidence" value="ECO:0007669"/>
    <property type="project" value="UniProtKB-KW"/>
</dbReference>
<accession>A0A167G682</accession>
<reference evidence="8 9" key="1">
    <citation type="submission" date="2016-04" db="EMBL/GenBank/DDBJ databases">
        <title>Complete genome sequence of Dokdonella koreensis DS-123T.</title>
        <authorList>
            <person name="Kim J.F."/>
            <person name="Lee H."/>
            <person name="Kwak M.-J."/>
        </authorList>
    </citation>
    <scope>NUCLEOTIDE SEQUENCE [LARGE SCALE GENOMIC DNA]</scope>
    <source>
        <strain evidence="8 9">DS-123</strain>
    </source>
</reference>
<keyword evidence="4 5" id="KW-0720">Serine protease</keyword>
<name>A0A167G682_9GAMM</name>
<evidence type="ECO:0000256" key="2">
    <source>
        <dbReference type="ARBA" id="ARBA00022670"/>
    </source>
</evidence>
<dbReference type="SUPFAM" id="SSF49785">
    <property type="entry name" value="Galactose-binding domain-like"/>
    <property type="match status" value="1"/>
</dbReference>
<dbReference type="PANTHER" id="PTHR43806:SF11">
    <property type="entry name" value="CEREVISIN-RELATED"/>
    <property type="match status" value="1"/>
</dbReference>
<sequence>MPSRLATAIVLALGAGPFVTAVRAATTADDEASILQFTAHPIDTRVGVTQVPAGFLSSPSAGPGLQLVQFAGPVRQAWLDELKAQGVTPLQYVPSNGYLVWADETAQARLAGLRGSTSWLRYAAPFLGFQKLAPELAARLSGVAAGMDEVDITVQIHTHPGAAATRQFIAAAALLSPLQQGPLGGGADLQWAPVLRFENLDLRVRLSDIAAIAERTDVTFVGLRAPRVLMDEKQGLLLAGDPQPGPASPSYLQFLLDRGFSRDPAAYPIVDVTDSTIDEGGTGVTVLNTVDRFLRVDGDPTRPARVNHFTNCSSRPDATVGAYDGHGSLNAGIVAGYDQSTGYPYQDADGQRLGLGINPFARVGSTTIFSGNPQTYDVSRCGGSDQGVILRNWRSGARISSNSWGANPVPTVYDASDQAYDAGVRDADPGTPGNQEMIYVFAASNAGPGAATVSSPGAGKNVITVGASENLRPFATPPGNICSNDPANNPQNIAPFSGRGPAPGQRAKPELVAPGTHVQAAAPVFAGYTGGGVCVQYYPQNPLQTLFTYSSGTSHSTPAVSGVASLAYWWIEHGGAGAAAGSIDQIGGARAPSPALMKAWLMAHPTYLTGVSANDTLPGRGQGYGMPDMSAMFDATPKFIVDQSEVFDESGASREYRLRVADPSRPVRITLAYTDAPGMLGASPQVNDLNLVVEAAGQTWLGNRFDGQWSAPGGNPDSRSNYEAVFLPAGPQGEFSVSVVAANIAGDGVPHHGDETDQDFALVCSNCERVPTFTLESPPDAPLLCAGSTVPIAFTVGQVNGYAEPVTLRASGQPAGIVTTFSPNPAMPPATAILSLQAGTAAAAGRYPLWIEAVSGTTTRTLDLDLSVFDRAPTATTTTSPADGASELTTTPTLSWTAVAAAHHYRVEIATDIAFTQVVGSHETRLTQWTLEATEALDPGSRYFWRVIAVNPCGSAPAVPSDDTVFVDGFEVSASTVKSFSTRAAPGECAWNETPAIVFEDTLESGAPGWTHGAAAGSTDLWTLGGAAHTGTRAWQASPPAIGTANDTWLATPAITLPSGFDRLSLSFWNRQQLKTVTSGGCYDGGLLELSTNGGSTWTAVADRFLSNPYDGALTSSFGNPLGGRDAWCGDPRPYTKTVIDLGDHAGQTVRVRFRLGQDRLQHRADPNWAIDDVRVTGCIANPP</sequence>
<dbReference type="PROSITE" id="PS51892">
    <property type="entry name" value="SUBTILASE"/>
    <property type="match status" value="1"/>
</dbReference>
<proteinExistence type="inferred from homology"/>
<dbReference type="Gene3D" id="3.40.50.200">
    <property type="entry name" value="Peptidase S8/S53 domain"/>
    <property type="match status" value="1"/>
</dbReference>
<evidence type="ECO:0000256" key="4">
    <source>
        <dbReference type="ARBA" id="ARBA00022825"/>
    </source>
</evidence>
<dbReference type="InterPro" id="IPR000209">
    <property type="entry name" value="Peptidase_S8/S53_dom"/>
</dbReference>
<dbReference type="GO" id="GO:0004252">
    <property type="term" value="F:serine-type endopeptidase activity"/>
    <property type="evidence" value="ECO:0007669"/>
    <property type="project" value="UniProtKB-UniRule"/>
</dbReference>
<dbReference type="Gene3D" id="2.60.120.260">
    <property type="entry name" value="Galactose-binding domain-like"/>
    <property type="match status" value="1"/>
</dbReference>
<dbReference type="OrthoDB" id="5360469at2"/>
<dbReference type="STRING" id="1300342.I596_158"/>
<keyword evidence="3 5" id="KW-0378">Hydrolase</keyword>
<evidence type="ECO:0000256" key="3">
    <source>
        <dbReference type="ARBA" id="ARBA00022801"/>
    </source>
</evidence>
<keyword evidence="2 5" id="KW-0645">Protease</keyword>
<dbReference type="PROSITE" id="PS00138">
    <property type="entry name" value="SUBTILASE_SER"/>
    <property type="match status" value="1"/>
</dbReference>
<keyword evidence="6" id="KW-0732">Signal</keyword>
<dbReference type="Gene3D" id="2.60.120.380">
    <property type="match status" value="1"/>
</dbReference>
<dbReference type="InterPro" id="IPR050131">
    <property type="entry name" value="Peptidase_S8_subtilisin-like"/>
</dbReference>
<feature type="active site" description="Charge relay system" evidence="5">
    <location>
        <position position="554"/>
    </location>
</feature>
<dbReference type="RefSeq" id="WP_150131940.1">
    <property type="nucleotide sequence ID" value="NZ_CP015249.1"/>
</dbReference>
<evidence type="ECO:0000256" key="6">
    <source>
        <dbReference type="SAM" id="SignalP"/>
    </source>
</evidence>
<dbReference type="InterPro" id="IPR023828">
    <property type="entry name" value="Peptidase_S8_Ser-AS"/>
</dbReference>
<dbReference type="Gene3D" id="2.60.40.10">
    <property type="entry name" value="Immunoglobulins"/>
    <property type="match status" value="1"/>
</dbReference>
<dbReference type="GO" id="GO:0005615">
    <property type="term" value="C:extracellular space"/>
    <property type="evidence" value="ECO:0007669"/>
    <property type="project" value="TreeGrafter"/>
</dbReference>
<feature type="domain" description="Peptidase S8/S53" evidence="7">
    <location>
        <begin position="307"/>
        <end position="567"/>
    </location>
</feature>
<dbReference type="SUPFAM" id="SSF52743">
    <property type="entry name" value="Subtilisin-like"/>
    <property type="match status" value="1"/>
</dbReference>
<evidence type="ECO:0000256" key="5">
    <source>
        <dbReference type="PROSITE-ProRule" id="PRU01240"/>
    </source>
</evidence>
<comment type="similarity">
    <text evidence="1 5">Belongs to the peptidase S8 family.</text>
</comment>
<dbReference type="Proteomes" id="UP000076830">
    <property type="component" value="Chromosome"/>
</dbReference>
<keyword evidence="9" id="KW-1185">Reference proteome</keyword>
<feature type="active site" description="Charge relay system" evidence="5">
    <location>
        <position position="291"/>
    </location>
</feature>
<protein>
    <submittedName>
        <fullName evidence="8">Peptidase S8 and S53 subtilisin kexin sedolisin</fullName>
    </submittedName>
</protein>
<dbReference type="AlphaFoldDB" id="A0A167G682"/>
<dbReference type="Pfam" id="PF00082">
    <property type="entry name" value="Peptidase_S8"/>
    <property type="match status" value="1"/>
</dbReference>
<feature type="chain" id="PRO_5007886634" evidence="6">
    <location>
        <begin position="25"/>
        <end position="1184"/>
    </location>
</feature>
<dbReference type="InterPro" id="IPR008979">
    <property type="entry name" value="Galactose-bd-like_sf"/>
</dbReference>
<evidence type="ECO:0000313" key="8">
    <source>
        <dbReference type="EMBL" id="ANB16198.1"/>
    </source>
</evidence>
<feature type="active site" description="Charge relay system" evidence="5">
    <location>
        <position position="326"/>
    </location>
</feature>
<evidence type="ECO:0000256" key="1">
    <source>
        <dbReference type="ARBA" id="ARBA00011073"/>
    </source>
</evidence>
<dbReference type="InterPro" id="IPR013783">
    <property type="entry name" value="Ig-like_fold"/>
</dbReference>
<dbReference type="EMBL" id="CP015249">
    <property type="protein sequence ID" value="ANB16198.1"/>
    <property type="molecule type" value="Genomic_DNA"/>
</dbReference>
<evidence type="ECO:0000259" key="7">
    <source>
        <dbReference type="Pfam" id="PF00082"/>
    </source>
</evidence>